<name>A0A418JI00_STAHY</name>
<organism evidence="1 2">
    <name type="scientific">Staphylococcus hyicus</name>
    <dbReference type="NCBI Taxonomy" id="1284"/>
    <lineage>
        <taxon>Bacteria</taxon>
        <taxon>Bacillati</taxon>
        <taxon>Bacillota</taxon>
        <taxon>Bacilli</taxon>
        <taxon>Bacillales</taxon>
        <taxon>Staphylococcaceae</taxon>
        <taxon>Staphylococcus</taxon>
    </lineage>
</organism>
<evidence type="ECO:0000313" key="2">
    <source>
        <dbReference type="Proteomes" id="UP000285625"/>
    </source>
</evidence>
<reference evidence="1 2" key="1">
    <citation type="journal article" date="2016" name="Front. Microbiol.">
        <title>Comprehensive Phylogenetic Analysis of Bovine Non-aureus Staphylococci Species Based on Whole-Genome Sequencing.</title>
        <authorList>
            <person name="Naushad S."/>
            <person name="Barkema H.W."/>
            <person name="Luby C."/>
            <person name="Condas L.A."/>
            <person name="Nobrega D.B."/>
            <person name="Carson D.A."/>
            <person name="De Buck J."/>
        </authorList>
    </citation>
    <scope>NUCLEOTIDE SEQUENCE [LARGE SCALE GENOMIC DNA]</scope>
    <source>
        <strain evidence="1 2">SNUC 5959</strain>
    </source>
</reference>
<dbReference type="InterPro" id="IPR021687">
    <property type="entry name" value="DUF3269"/>
</dbReference>
<dbReference type="AlphaFoldDB" id="A0A418JI00"/>
<evidence type="ECO:0000313" key="1">
    <source>
        <dbReference type="EMBL" id="RIO45039.1"/>
    </source>
</evidence>
<protein>
    <submittedName>
        <fullName evidence="1">DUF3269 family protein</fullName>
    </submittedName>
</protein>
<proteinExistence type="predicted"/>
<gene>
    <name evidence="1" type="ORF">BUZ57_08260</name>
</gene>
<dbReference type="EMBL" id="QXVO01000024">
    <property type="protein sequence ID" value="RIO45039.1"/>
    <property type="molecule type" value="Genomic_DNA"/>
</dbReference>
<accession>A0A418JI00</accession>
<comment type="caution">
    <text evidence="1">The sequence shown here is derived from an EMBL/GenBank/DDBJ whole genome shotgun (WGS) entry which is preliminary data.</text>
</comment>
<sequence>MNTFHLYNSAEEKVMIVRETEGGYYMRGFPQSHFSHIDNFFTYAQFNEYKAIHNLMYAEELGSQISIFDM</sequence>
<dbReference type="Proteomes" id="UP000285625">
    <property type="component" value="Unassembled WGS sequence"/>
</dbReference>
<dbReference type="Pfam" id="PF11673">
    <property type="entry name" value="DUF3269"/>
    <property type="match status" value="1"/>
</dbReference>